<organism evidence="1 2">
    <name type="scientific">Panagrolaimus superbus</name>
    <dbReference type="NCBI Taxonomy" id="310955"/>
    <lineage>
        <taxon>Eukaryota</taxon>
        <taxon>Metazoa</taxon>
        <taxon>Ecdysozoa</taxon>
        <taxon>Nematoda</taxon>
        <taxon>Chromadorea</taxon>
        <taxon>Rhabditida</taxon>
        <taxon>Tylenchina</taxon>
        <taxon>Panagrolaimomorpha</taxon>
        <taxon>Panagrolaimoidea</taxon>
        <taxon>Panagrolaimidae</taxon>
        <taxon>Panagrolaimus</taxon>
    </lineage>
</organism>
<keyword evidence="1" id="KW-1185">Reference proteome</keyword>
<evidence type="ECO:0000313" key="2">
    <source>
        <dbReference type="WBParaSite" id="PSU_v2.g13601.t1"/>
    </source>
</evidence>
<dbReference type="AlphaFoldDB" id="A0A914Y2C2"/>
<accession>A0A914Y2C2</accession>
<protein>
    <submittedName>
        <fullName evidence="2">Uncharacterized protein</fullName>
    </submittedName>
</protein>
<reference evidence="2" key="1">
    <citation type="submission" date="2022-11" db="UniProtKB">
        <authorList>
            <consortium name="WormBaseParasite"/>
        </authorList>
    </citation>
    <scope>IDENTIFICATION</scope>
</reference>
<dbReference type="Proteomes" id="UP000887577">
    <property type="component" value="Unplaced"/>
</dbReference>
<sequence>MLLNGVEELFVLHYSRASEDHRRTLLKLIGILPYDEKVAAVLFSYDLVKILLNASGLIPEAIKVDGFRGKYFKIEFRW</sequence>
<dbReference type="WBParaSite" id="PSU_v2.g13601.t1">
    <property type="protein sequence ID" value="PSU_v2.g13601.t1"/>
    <property type="gene ID" value="PSU_v2.g13601"/>
</dbReference>
<name>A0A914Y2C2_9BILA</name>
<evidence type="ECO:0000313" key="1">
    <source>
        <dbReference type="Proteomes" id="UP000887577"/>
    </source>
</evidence>
<proteinExistence type="predicted"/>